<reference evidence="1" key="1">
    <citation type="submission" date="2020-10" db="EMBL/GenBank/DDBJ databases">
        <authorList>
            <person name="Gilroy R."/>
        </authorList>
    </citation>
    <scope>NUCLEOTIDE SEQUENCE</scope>
    <source>
        <strain evidence="1">USAMLcec3-3695</strain>
    </source>
</reference>
<accession>A0A9D1MCX1</accession>
<dbReference type="SUPFAM" id="SSF88723">
    <property type="entry name" value="PIN domain-like"/>
    <property type="match status" value="1"/>
</dbReference>
<reference evidence="1" key="2">
    <citation type="journal article" date="2021" name="PeerJ">
        <title>Extensive microbial diversity within the chicken gut microbiome revealed by metagenomics and culture.</title>
        <authorList>
            <person name="Gilroy R."/>
            <person name="Ravi A."/>
            <person name="Getino M."/>
            <person name="Pursley I."/>
            <person name="Horton D.L."/>
            <person name="Alikhan N.F."/>
            <person name="Baker D."/>
            <person name="Gharbi K."/>
            <person name="Hall N."/>
            <person name="Watson M."/>
            <person name="Adriaenssens E.M."/>
            <person name="Foster-Nyarko E."/>
            <person name="Jarju S."/>
            <person name="Secka A."/>
            <person name="Antonio M."/>
            <person name="Oren A."/>
            <person name="Chaudhuri R.R."/>
            <person name="La Ragione R."/>
            <person name="Hildebrand F."/>
            <person name="Pallen M.J."/>
        </authorList>
    </citation>
    <scope>NUCLEOTIDE SEQUENCE</scope>
    <source>
        <strain evidence="1">USAMLcec3-3695</strain>
    </source>
</reference>
<evidence type="ECO:0008006" key="3">
    <source>
        <dbReference type="Google" id="ProtNLM"/>
    </source>
</evidence>
<dbReference type="EMBL" id="DVNB01000091">
    <property type="protein sequence ID" value="HIU57939.1"/>
    <property type="molecule type" value="Genomic_DNA"/>
</dbReference>
<evidence type="ECO:0000313" key="2">
    <source>
        <dbReference type="Proteomes" id="UP000824109"/>
    </source>
</evidence>
<dbReference type="InterPro" id="IPR029060">
    <property type="entry name" value="PIN-like_dom_sf"/>
</dbReference>
<proteinExistence type="predicted"/>
<sequence>MKIYLDNCSYNRPYDDQSQIRISLETQAKIYIQDMIKNSELELVTSYVLDYENDQNRFEEKRKSIGCFMDDYSSYYVGIKHKKYVRETADKIMKTGVKEKDAAHIACALLAGCEYFITTDDRLLKYENDRIGIVTPVEFLRKIGV</sequence>
<protein>
    <recommendedName>
        <fullName evidence="3">PIN domain-containing protein</fullName>
    </recommendedName>
</protein>
<comment type="caution">
    <text evidence="1">The sequence shown here is derived from an EMBL/GenBank/DDBJ whole genome shotgun (WGS) entry which is preliminary data.</text>
</comment>
<dbReference type="AlphaFoldDB" id="A0A9D1MCX1"/>
<evidence type="ECO:0000313" key="1">
    <source>
        <dbReference type="EMBL" id="HIU57939.1"/>
    </source>
</evidence>
<dbReference type="Proteomes" id="UP000824109">
    <property type="component" value="Unassembled WGS sequence"/>
</dbReference>
<name>A0A9D1MCX1_9FIRM</name>
<gene>
    <name evidence="1" type="ORF">IAA61_09065</name>
</gene>
<organism evidence="1 2">
    <name type="scientific">Candidatus Ornithomonoglobus merdipullorum</name>
    <dbReference type="NCBI Taxonomy" id="2840895"/>
    <lineage>
        <taxon>Bacteria</taxon>
        <taxon>Bacillati</taxon>
        <taxon>Bacillota</taxon>
        <taxon>Clostridia</taxon>
        <taxon>Candidatus Ornithomonoglobus</taxon>
    </lineage>
</organism>